<organism evidence="5">
    <name type="scientific">Schistocephalus solidus</name>
    <name type="common">Tapeworm</name>
    <dbReference type="NCBI Taxonomy" id="70667"/>
    <lineage>
        <taxon>Eukaryota</taxon>
        <taxon>Metazoa</taxon>
        <taxon>Spiralia</taxon>
        <taxon>Lophotrochozoa</taxon>
        <taxon>Platyhelminthes</taxon>
        <taxon>Cestoda</taxon>
        <taxon>Eucestoda</taxon>
        <taxon>Diphyllobothriidea</taxon>
        <taxon>Diphyllobothriidae</taxon>
        <taxon>Schistocephalus</taxon>
    </lineage>
</organism>
<evidence type="ECO:0000259" key="4">
    <source>
        <dbReference type="PROSITE" id="PS50222"/>
    </source>
</evidence>
<dbReference type="InterPro" id="IPR018247">
    <property type="entry name" value="EF_Hand_1_Ca_BS"/>
</dbReference>
<sequence>KESFYKATDFQRTSNRRQLEMYSSVASGRKAKDDLKDLNSTVETYIVPPSLQQLVSQTKFTANELRLLYRGFKSACHYGRATKESFYKAFDSIFPMAASHNYASLTLKAFDEAGRGSITFSEFARVLSRLLRGSTDEILHWIFDLYDMDKDDYISEAELTTVVQAIYELHTDSVNKVLQANSVEVKVKFIMQKFDLDRDGRISRTEFLTVCSQDPVICQSLTAFGSSI</sequence>
<evidence type="ECO:0000256" key="2">
    <source>
        <dbReference type="ARBA" id="ARBA00022737"/>
    </source>
</evidence>
<evidence type="ECO:0000256" key="1">
    <source>
        <dbReference type="ARBA" id="ARBA00022723"/>
    </source>
</evidence>
<evidence type="ECO:0000256" key="3">
    <source>
        <dbReference type="ARBA" id="ARBA00022837"/>
    </source>
</evidence>
<feature type="domain" description="EF-hand" evidence="4">
    <location>
        <begin position="182"/>
        <end position="217"/>
    </location>
</feature>
<dbReference type="InterPro" id="IPR002048">
    <property type="entry name" value="EF_hand_dom"/>
</dbReference>
<name>A0A0X3PLF8_SCHSO</name>
<reference evidence="5" key="1">
    <citation type="submission" date="2016-01" db="EMBL/GenBank/DDBJ databases">
        <title>Reference transcriptome for the parasite Schistocephalus solidus: insights into the molecular evolution of parasitism.</title>
        <authorList>
            <person name="Hebert F.O."/>
            <person name="Grambauer S."/>
            <person name="Barber I."/>
            <person name="Landry C.R."/>
            <person name="Aubin-Horth N."/>
        </authorList>
    </citation>
    <scope>NUCLEOTIDE SEQUENCE</scope>
</reference>
<dbReference type="PROSITE" id="PS00018">
    <property type="entry name" value="EF_HAND_1"/>
    <property type="match status" value="2"/>
</dbReference>
<dbReference type="PROSITE" id="PS50222">
    <property type="entry name" value="EF_HAND_2"/>
    <property type="match status" value="2"/>
</dbReference>
<proteinExistence type="predicted"/>
<accession>A0A0X3PLF8</accession>
<dbReference type="PANTHER" id="PTHR23055:SF167">
    <property type="entry name" value="EF-HAND DOMAIN-CONTAINING PROTEIN"/>
    <property type="match status" value="1"/>
</dbReference>
<dbReference type="SUPFAM" id="SSF47473">
    <property type="entry name" value="EF-hand"/>
    <property type="match status" value="1"/>
</dbReference>
<dbReference type="SMART" id="SM00054">
    <property type="entry name" value="EFh"/>
    <property type="match status" value="3"/>
</dbReference>
<dbReference type="Pfam" id="PF13833">
    <property type="entry name" value="EF-hand_8"/>
    <property type="match status" value="1"/>
</dbReference>
<dbReference type="AlphaFoldDB" id="A0A0X3PLF8"/>
<dbReference type="CDD" id="cd00051">
    <property type="entry name" value="EFh"/>
    <property type="match status" value="2"/>
</dbReference>
<dbReference type="Gene3D" id="1.10.238.10">
    <property type="entry name" value="EF-hand"/>
    <property type="match status" value="1"/>
</dbReference>
<dbReference type="PANTHER" id="PTHR23055">
    <property type="entry name" value="CALCIUM BINDING PROTEINS"/>
    <property type="match status" value="1"/>
</dbReference>
<feature type="domain" description="EF-hand" evidence="4">
    <location>
        <begin position="134"/>
        <end position="169"/>
    </location>
</feature>
<dbReference type="GO" id="GO:0005509">
    <property type="term" value="F:calcium ion binding"/>
    <property type="evidence" value="ECO:0007669"/>
    <property type="project" value="InterPro"/>
</dbReference>
<gene>
    <name evidence="5" type="primary">KCIP1</name>
    <name evidence="5" type="ORF">TR120428</name>
</gene>
<protein>
    <submittedName>
        <fullName evidence="5">Kv channel-interacting protein 1</fullName>
    </submittedName>
</protein>
<dbReference type="InterPro" id="IPR011992">
    <property type="entry name" value="EF-hand-dom_pair"/>
</dbReference>
<keyword evidence="2" id="KW-0677">Repeat</keyword>
<dbReference type="EMBL" id="GEEE01015129">
    <property type="protein sequence ID" value="JAP48096.1"/>
    <property type="molecule type" value="Transcribed_RNA"/>
</dbReference>
<dbReference type="Pfam" id="PF13499">
    <property type="entry name" value="EF-hand_7"/>
    <property type="match status" value="1"/>
</dbReference>
<feature type="non-terminal residue" evidence="5">
    <location>
        <position position="1"/>
    </location>
</feature>
<keyword evidence="3" id="KW-0106">Calcium</keyword>
<keyword evidence="1" id="KW-0479">Metal-binding</keyword>
<evidence type="ECO:0000313" key="5">
    <source>
        <dbReference type="EMBL" id="JAP48096.1"/>
    </source>
</evidence>
<dbReference type="PRINTS" id="PR00450">
    <property type="entry name" value="RECOVERIN"/>
</dbReference>
<dbReference type="InterPro" id="IPR028846">
    <property type="entry name" value="Recoverin"/>
</dbReference>